<reference evidence="3" key="1">
    <citation type="journal article" date="2015" name="Nature">
        <title>Complex archaea that bridge the gap between prokaryotes and eukaryotes.</title>
        <authorList>
            <person name="Spang A."/>
            <person name="Saw J.H."/>
            <person name="Jorgensen S.L."/>
            <person name="Zaremba-Niedzwiedzka K."/>
            <person name="Martijn J."/>
            <person name="Lind A.E."/>
            <person name="van Eijk R."/>
            <person name="Schleper C."/>
            <person name="Guy L."/>
            <person name="Ettema T.J."/>
        </authorList>
    </citation>
    <scope>NUCLEOTIDE SEQUENCE</scope>
</reference>
<keyword evidence="1" id="KW-0597">Phosphoprotein</keyword>
<comment type="caution">
    <text evidence="3">The sequence shown here is derived from an EMBL/GenBank/DDBJ whole genome shotgun (WGS) entry which is preliminary data.</text>
</comment>
<gene>
    <name evidence="3" type="ORF">LCGC14_1320410</name>
</gene>
<dbReference type="PANTHER" id="PTHR44591:SF3">
    <property type="entry name" value="RESPONSE REGULATORY DOMAIN-CONTAINING PROTEIN"/>
    <property type="match status" value="1"/>
</dbReference>
<dbReference type="InterPro" id="IPR011006">
    <property type="entry name" value="CheY-like_superfamily"/>
</dbReference>
<dbReference type="PROSITE" id="PS50110">
    <property type="entry name" value="RESPONSE_REGULATORY"/>
    <property type="match status" value="1"/>
</dbReference>
<accession>A0A0F9KK89</accession>
<sequence length="294" mass="33741">MKPLIFIVDDNPDILYNLKLVLEVNSYDVITTTNGREALILLSTIDRVPEIIISDILMPELDGYDFFKAVSHNPILNRIPFIFLSARDSPYDVRLGKMLGVDDYLTKPFKEENLLAIIAGKISRNINLKLINKEVEKLFSSLKIDLNPSISKEERSRVVLLLVFWDDHFGPKLISSFPDDKNFPFSIEKVGQQLFHGILSLYGQGNITKAEALLLNIENFQRNGFIFFDSYPDKSVRGGEKQYMIGLVAPKINYFESLQIKEIFIKISSKIKLKQDWNIEKCWEKVSSILSTPF</sequence>
<evidence type="ECO:0000256" key="1">
    <source>
        <dbReference type="ARBA" id="ARBA00022553"/>
    </source>
</evidence>
<dbReference type="PANTHER" id="PTHR44591">
    <property type="entry name" value="STRESS RESPONSE REGULATOR PROTEIN 1"/>
    <property type="match status" value="1"/>
</dbReference>
<dbReference type="InterPro" id="IPR001789">
    <property type="entry name" value="Sig_transdc_resp-reg_receiver"/>
</dbReference>
<feature type="domain" description="Response regulatory" evidence="2">
    <location>
        <begin position="4"/>
        <end position="122"/>
    </location>
</feature>
<dbReference type="GO" id="GO:0000160">
    <property type="term" value="P:phosphorelay signal transduction system"/>
    <property type="evidence" value="ECO:0007669"/>
    <property type="project" value="InterPro"/>
</dbReference>
<evidence type="ECO:0000313" key="3">
    <source>
        <dbReference type="EMBL" id="KKM82358.1"/>
    </source>
</evidence>
<dbReference type="SMART" id="SM00448">
    <property type="entry name" value="REC"/>
    <property type="match status" value="1"/>
</dbReference>
<protein>
    <recommendedName>
        <fullName evidence="2">Response regulatory domain-containing protein</fullName>
    </recommendedName>
</protein>
<dbReference type="SUPFAM" id="SSF52172">
    <property type="entry name" value="CheY-like"/>
    <property type="match status" value="1"/>
</dbReference>
<dbReference type="InterPro" id="IPR050595">
    <property type="entry name" value="Bact_response_regulator"/>
</dbReference>
<dbReference type="EMBL" id="LAZR01007874">
    <property type="protein sequence ID" value="KKM82358.1"/>
    <property type="molecule type" value="Genomic_DNA"/>
</dbReference>
<name>A0A0F9KK89_9ZZZZ</name>
<evidence type="ECO:0000259" key="2">
    <source>
        <dbReference type="PROSITE" id="PS50110"/>
    </source>
</evidence>
<dbReference type="AlphaFoldDB" id="A0A0F9KK89"/>
<organism evidence="3">
    <name type="scientific">marine sediment metagenome</name>
    <dbReference type="NCBI Taxonomy" id="412755"/>
    <lineage>
        <taxon>unclassified sequences</taxon>
        <taxon>metagenomes</taxon>
        <taxon>ecological metagenomes</taxon>
    </lineage>
</organism>
<dbReference type="Pfam" id="PF00072">
    <property type="entry name" value="Response_reg"/>
    <property type="match status" value="1"/>
</dbReference>
<dbReference type="Gene3D" id="3.40.50.2300">
    <property type="match status" value="1"/>
</dbReference>
<proteinExistence type="predicted"/>